<dbReference type="Gene3D" id="3.20.20.80">
    <property type="entry name" value="Glycosidases"/>
    <property type="match status" value="1"/>
</dbReference>
<dbReference type="Pfam" id="PF16657">
    <property type="entry name" value="Malt_amylase_C"/>
    <property type="match status" value="1"/>
</dbReference>
<dbReference type="AlphaFoldDB" id="A0A2T3HSB6"/>
<feature type="domain" description="Glycosyl hydrolase family 13 catalytic" evidence="4">
    <location>
        <begin position="22"/>
        <end position="420"/>
    </location>
</feature>
<reference evidence="5 6" key="1">
    <citation type="submission" date="2018-03" db="EMBL/GenBank/DDBJ databases">
        <authorList>
            <person name="Keele B.F."/>
        </authorList>
    </citation>
    <scope>NUCLEOTIDE SEQUENCE [LARGE SCALE GENOMIC DNA]</scope>
    <source>
        <strain evidence="5 6">YL28-9</strain>
    </source>
</reference>
<keyword evidence="6" id="KW-1185">Reference proteome</keyword>
<dbReference type="SMART" id="SM00642">
    <property type="entry name" value="Aamy"/>
    <property type="match status" value="1"/>
</dbReference>
<dbReference type="Proteomes" id="UP000240912">
    <property type="component" value="Unassembled WGS sequence"/>
</dbReference>
<dbReference type="PANTHER" id="PTHR10357:SF184">
    <property type="entry name" value="OLIGO-1,6-GLUCOSIDASE 1"/>
    <property type="match status" value="1"/>
</dbReference>
<dbReference type="InterPro" id="IPR006047">
    <property type="entry name" value="GH13_cat_dom"/>
</dbReference>
<organism evidence="5 6">
    <name type="scientific">Pedobacter yulinensis</name>
    <dbReference type="NCBI Taxonomy" id="2126353"/>
    <lineage>
        <taxon>Bacteria</taxon>
        <taxon>Pseudomonadati</taxon>
        <taxon>Bacteroidota</taxon>
        <taxon>Sphingobacteriia</taxon>
        <taxon>Sphingobacteriales</taxon>
        <taxon>Sphingobacteriaceae</taxon>
        <taxon>Pedobacter</taxon>
    </lineage>
</organism>
<keyword evidence="3" id="KW-0326">Glycosidase</keyword>
<dbReference type="InterPro" id="IPR032091">
    <property type="entry name" value="Malt_amylase-like_C"/>
</dbReference>
<comment type="caution">
    <text evidence="5">The sequence shown here is derived from an EMBL/GenBank/DDBJ whole genome shotgun (WGS) entry which is preliminary data.</text>
</comment>
<dbReference type="CDD" id="cd11333">
    <property type="entry name" value="AmyAc_SI_OligoGlu_DGase"/>
    <property type="match status" value="1"/>
</dbReference>
<comment type="similarity">
    <text evidence="1">Belongs to the glycosyl hydrolase 13 family.</text>
</comment>
<dbReference type="SUPFAM" id="SSF51011">
    <property type="entry name" value="Glycosyl hydrolase domain"/>
    <property type="match status" value="1"/>
</dbReference>
<dbReference type="Gene3D" id="2.60.40.1180">
    <property type="entry name" value="Golgi alpha-mannosidase II"/>
    <property type="match status" value="1"/>
</dbReference>
<evidence type="ECO:0000256" key="2">
    <source>
        <dbReference type="ARBA" id="ARBA00022801"/>
    </source>
</evidence>
<evidence type="ECO:0000313" key="5">
    <source>
        <dbReference type="EMBL" id="PST85319.1"/>
    </source>
</evidence>
<gene>
    <name evidence="5" type="ORF">C7T94_03750</name>
</gene>
<accession>A0A2T3HSB6</accession>
<dbReference type="GO" id="GO:0004556">
    <property type="term" value="F:alpha-amylase activity"/>
    <property type="evidence" value="ECO:0007669"/>
    <property type="project" value="TreeGrafter"/>
</dbReference>
<sequence>MTAAAEPLDPSQPWWKESIVYQIYPRSFKDSNGDGIGDLRGILEKLDYIQSLGVDAIWLNPIFSSPNDDNGYDISDYCNIMDDFGTMQDFDDLLAAMHQRGLRLILDLVANHSSDEHPWFIESRKSRDNPYREYYHWYPAENGVPPKRFSFFDVKNDAWKYDALTDAYYLRYFSEKQPDLNWENPDLRREIYSIMRFWLDKGIDGFRMDVIPFISKDTTWPPVQVYSEGPSLHQHLQEMHDEVLQHYDMVSIAEGVGVTPEKALNFVDPDRRELNLLYHFEGMDIGYIPGEYKVPDPDGVDLLEFKKVYTAWDKVFEHRGWGTIYLGNHDQPRMLSRWGNDGPAFANAAAKLLMTFLLSHRATPFFYAGDELGMTNIRFDYIDDYRDIETINQYERIRQEVGDLKAFMDNQKMTARDNGRTPFQWTAGPNAGFTTGEPWLKVNPNHETVNAAAQETNPDSPLNYFRRLVALRRQHKTLVYGTYTLIDPTHPQVYAYTRSLEQEQLLVLLNFSNDPADIQVPGKDLDVLISNLPGVSQAASGLVHLMPWQALIARIHDGPAA</sequence>
<dbReference type="GO" id="GO:0009313">
    <property type="term" value="P:oligosaccharide catabolic process"/>
    <property type="evidence" value="ECO:0007669"/>
    <property type="project" value="TreeGrafter"/>
</dbReference>
<proteinExistence type="inferred from homology"/>
<dbReference type="InterPro" id="IPR045857">
    <property type="entry name" value="O16G_dom_2"/>
</dbReference>
<keyword evidence="2" id="KW-0378">Hydrolase</keyword>
<dbReference type="SUPFAM" id="SSF51445">
    <property type="entry name" value="(Trans)glycosidases"/>
    <property type="match status" value="1"/>
</dbReference>
<dbReference type="FunFam" id="3.20.20.80:FF:000064">
    <property type="entry name" value="Oligo-1,6-glucosidase"/>
    <property type="match status" value="2"/>
</dbReference>
<protein>
    <submittedName>
        <fullName evidence="5">Alpha-glucosidase</fullName>
    </submittedName>
</protein>
<dbReference type="Pfam" id="PF00128">
    <property type="entry name" value="Alpha-amylase"/>
    <property type="match status" value="1"/>
</dbReference>
<dbReference type="FunFam" id="2.60.40.1180:FF:000007">
    <property type="entry name" value="Sucrose isomerase"/>
    <property type="match status" value="1"/>
</dbReference>
<evidence type="ECO:0000256" key="1">
    <source>
        <dbReference type="ARBA" id="ARBA00008061"/>
    </source>
</evidence>
<evidence type="ECO:0000259" key="4">
    <source>
        <dbReference type="SMART" id="SM00642"/>
    </source>
</evidence>
<dbReference type="InterPro" id="IPR013780">
    <property type="entry name" value="Glyco_hydro_b"/>
</dbReference>
<name>A0A2T3HSB6_9SPHI</name>
<evidence type="ECO:0000313" key="6">
    <source>
        <dbReference type="Proteomes" id="UP000240912"/>
    </source>
</evidence>
<dbReference type="OrthoDB" id="9806009at2"/>
<dbReference type="RefSeq" id="WP_107214658.1">
    <property type="nucleotide sequence ID" value="NZ_KZ686268.1"/>
</dbReference>
<dbReference type="PANTHER" id="PTHR10357">
    <property type="entry name" value="ALPHA-AMYLASE FAMILY MEMBER"/>
    <property type="match status" value="1"/>
</dbReference>
<dbReference type="InterPro" id="IPR017853">
    <property type="entry name" value="GH"/>
</dbReference>
<dbReference type="EMBL" id="PYLS01000001">
    <property type="protein sequence ID" value="PST85319.1"/>
    <property type="molecule type" value="Genomic_DNA"/>
</dbReference>
<evidence type="ECO:0000256" key="3">
    <source>
        <dbReference type="ARBA" id="ARBA00023295"/>
    </source>
</evidence>
<dbReference type="Gene3D" id="3.90.400.10">
    <property type="entry name" value="Oligo-1,6-glucosidase, Domain 2"/>
    <property type="match status" value="1"/>
</dbReference>